<name>A0A3D8VFH4_9GAMM</name>
<proteinExistence type="predicted"/>
<evidence type="ECO:0000313" key="2">
    <source>
        <dbReference type="Proteomes" id="UP000256829"/>
    </source>
</evidence>
<gene>
    <name evidence="1" type="ORF">DX912_05965</name>
</gene>
<accession>A0A3D8VFH4</accession>
<dbReference type="EMBL" id="QTJR01000003">
    <property type="protein sequence ID" value="RDY68154.1"/>
    <property type="molecule type" value="Genomic_DNA"/>
</dbReference>
<sequence>MVLADNESFLMPLDDAKNVHPDYPQGLLAQNLPPRTVCLMVGISEKGAVTVVHKAPASEYCATDAEPEFLAASETVAKTWKFDPALRCVFRNVEDKERANASCAGGKSVPQAVTLTYRIRFEQVNGQPKVHVIGG</sequence>
<evidence type="ECO:0000313" key="1">
    <source>
        <dbReference type="EMBL" id="RDY68154.1"/>
    </source>
</evidence>
<comment type="caution">
    <text evidence="1">The sequence shown here is derived from an EMBL/GenBank/DDBJ whole genome shotgun (WGS) entry which is preliminary data.</text>
</comment>
<dbReference type="AlphaFoldDB" id="A0A3D8VFH4"/>
<protein>
    <submittedName>
        <fullName evidence="1">Uncharacterized protein</fullName>
    </submittedName>
</protein>
<keyword evidence="2" id="KW-1185">Reference proteome</keyword>
<dbReference type="Proteomes" id="UP000256829">
    <property type="component" value="Unassembled WGS sequence"/>
</dbReference>
<reference evidence="1 2" key="1">
    <citation type="submission" date="2018-08" db="EMBL/GenBank/DDBJ databases">
        <title>Lysobacter soli KCTC 22011, whole genome shotgun sequence.</title>
        <authorList>
            <person name="Zhang X."/>
            <person name="Feng G."/>
            <person name="Zhu H."/>
        </authorList>
    </citation>
    <scope>NUCLEOTIDE SEQUENCE [LARGE SCALE GENOMIC DNA]</scope>
    <source>
        <strain evidence="1 2">KCTC 22011</strain>
    </source>
</reference>
<organism evidence="1 2">
    <name type="scientific">Lysobacter soli</name>
    <dbReference type="NCBI Taxonomy" id="453783"/>
    <lineage>
        <taxon>Bacteria</taxon>
        <taxon>Pseudomonadati</taxon>
        <taxon>Pseudomonadota</taxon>
        <taxon>Gammaproteobacteria</taxon>
        <taxon>Lysobacterales</taxon>
        <taxon>Lysobacteraceae</taxon>
        <taxon>Lysobacter</taxon>
    </lineage>
</organism>